<evidence type="ECO:0000313" key="7">
    <source>
        <dbReference type="Proteomes" id="UP000002308"/>
    </source>
</evidence>
<comment type="similarity">
    <text evidence="1">Belongs to the ATP-dependent AMP-binding enzyme family.</text>
</comment>
<dbReference type="SUPFAM" id="SSF56801">
    <property type="entry name" value="Acetyl-CoA synthetase-like"/>
    <property type="match status" value="1"/>
</dbReference>
<dbReference type="EMBL" id="CP001403">
    <property type="protein sequence ID" value="ACP45107.1"/>
    <property type="molecule type" value="Genomic_DNA"/>
</dbReference>
<dbReference type="HOGENOM" id="CLU_000022_17_7_2"/>
<organism evidence="6 7">
    <name type="scientific">Saccharolobus islandicus (strain Y.G.57.14 / Yellowstone #1)</name>
    <name type="common">Sulfolobus islandicus</name>
    <dbReference type="NCBI Taxonomy" id="439386"/>
    <lineage>
        <taxon>Archaea</taxon>
        <taxon>Thermoproteota</taxon>
        <taxon>Thermoprotei</taxon>
        <taxon>Sulfolobales</taxon>
        <taxon>Sulfolobaceae</taxon>
        <taxon>Saccharolobus</taxon>
    </lineage>
</organism>
<keyword evidence="3" id="KW-0276">Fatty acid metabolism</keyword>
<protein>
    <submittedName>
        <fullName evidence="6">Medium-chain-fatty-acid--CoA ligase</fullName>
    </submittedName>
</protein>
<evidence type="ECO:0000259" key="5">
    <source>
        <dbReference type="Pfam" id="PF13193"/>
    </source>
</evidence>
<evidence type="ECO:0000256" key="3">
    <source>
        <dbReference type="ARBA" id="ARBA00022832"/>
    </source>
</evidence>
<evidence type="ECO:0000313" key="6">
    <source>
        <dbReference type="EMBL" id="ACP45107.1"/>
    </source>
</evidence>
<dbReference type="KEGG" id="siy:YG5714_0822"/>
<dbReference type="PANTHER" id="PTHR43859:SF4">
    <property type="entry name" value="BUTANOATE--COA LIGASE AAE1-RELATED"/>
    <property type="match status" value="1"/>
</dbReference>
<dbReference type="InterPro" id="IPR045851">
    <property type="entry name" value="AMP-bd_C_sf"/>
</dbReference>
<evidence type="ECO:0000256" key="4">
    <source>
        <dbReference type="ARBA" id="ARBA00023098"/>
    </source>
</evidence>
<evidence type="ECO:0000256" key="2">
    <source>
        <dbReference type="ARBA" id="ARBA00022598"/>
    </source>
</evidence>
<dbReference type="GO" id="GO:0006631">
    <property type="term" value="P:fatty acid metabolic process"/>
    <property type="evidence" value="ECO:0007669"/>
    <property type="project" value="UniProtKB-KW"/>
</dbReference>
<name>C3NC99_SACI7</name>
<dbReference type="AlphaFoldDB" id="C3NC99"/>
<proteinExistence type="inferred from homology"/>
<keyword evidence="2 6" id="KW-0436">Ligase</keyword>
<sequence length="90" mass="10268">MAEVAVIAAKHEKWVERPVAIVAPKQEYKGKLTENDIMQHLNKFVSQGAIPKWWVPDKIIILEVELPKTSTGKTDKKALRDKYSNILSQK</sequence>
<dbReference type="Gene3D" id="3.30.300.30">
    <property type="match status" value="1"/>
</dbReference>
<reference evidence="6 7" key="1">
    <citation type="journal article" date="2009" name="Proc. Natl. Acad. Sci. U.S.A.">
        <title>Biogeography of the Sulfolobus islandicus pan-genome.</title>
        <authorList>
            <person name="Reno M.L."/>
            <person name="Held N.L."/>
            <person name="Fields C.J."/>
            <person name="Burke P.V."/>
            <person name="Whitaker R.J."/>
        </authorList>
    </citation>
    <scope>NUCLEOTIDE SEQUENCE [LARGE SCALE GENOMIC DNA]</scope>
    <source>
        <strain evidence="7">Y.G.57.14 / Yellowstone #1</strain>
    </source>
</reference>
<keyword evidence="4" id="KW-0443">Lipid metabolism</keyword>
<dbReference type="Pfam" id="PF13193">
    <property type="entry name" value="AMP-binding_C"/>
    <property type="match status" value="1"/>
</dbReference>
<dbReference type="GO" id="GO:0016874">
    <property type="term" value="F:ligase activity"/>
    <property type="evidence" value="ECO:0007669"/>
    <property type="project" value="UniProtKB-KW"/>
</dbReference>
<dbReference type="InterPro" id="IPR025110">
    <property type="entry name" value="AMP-bd_C"/>
</dbReference>
<evidence type="ECO:0000256" key="1">
    <source>
        <dbReference type="ARBA" id="ARBA00006432"/>
    </source>
</evidence>
<dbReference type="Proteomes" id="UP000002308">
    <property type="component" value="Chromosome"/>
</dbReference>
<gene>
    <name evidence="6" type="ordered locus">YG5714_0822</name>
</gene>
<dbReference type="PANTHER" id="PTHR43859">
    <property type="entry name" value="ACYL-ACTIVATING ENZYME"/>
    <property type="match status" value="1"/>
</dbReference>
<accession>C3NC99</accession>
<feature type="domain" description="AMP-binding enzyme C-terminal" evidence="5">
    <location>
        <begin position="2"/>
        <end position="73"/>
    </location>
</feature>